<feature type="compositionally biased region" description="Low complexity" evidence="1">
    <location>
        <begin position="19"/>
        <end position="30"/>
    </location>
</feature>
<protein>
    <submittedName>
        <fullName evidence="2">Uncharacterized protein</fullName>
    </submittedName>
</protein>
<accession>A0A1Y2DAT9</accession>
<dbReference type="Proteomes" id="UP000193689">
    <property type="component" value="Unassembled WGS sequence"/>
</dbReference>
<feature type="compositionally biased region" description="Acidic residues" evidence="1">
    <location>
        <begin position="170"/>
        <end position="179"/>
    </location>
</feature>
<dbReference type="AlphaFoldDB" id="A0A1Y2DAT9"/>
<name>A0A1Y2DAT9_9PEZI</name>
<comment type="caution">
    <text evidence="2">The sequence shown here is derived from an EMBL/GenBank/DDBJ whole genome shotgun (WGS) entry which is preliminary data.</text>
</comment>
<dbReference type="RefSeq" id="XP_040710097.1">
    <property type="nucleotide sequence ID" value="XM_040861449.1"/>
</dbReference>
<keyword evidence="3" id="KW-1185">Reference proteome</keyword>
<dbReference type="EMBL" id="MCFJ01000023">
    <property type="protein sequence ID" value="ORY56380.1"/>
    <property type="molecule type" value="Genomic_DNA"/>
</dbReference>
<feature type="compositionally biased region" description="Low complexity" evidence="1">
    <location>
        <begin position="119"/>
        <end position="137"/>
    </location>
</feature>
<organism evidence="2 3">
    <name type="scientific">Pseudomassariella vexata</name>
    <dbReference type="NCBI Taxonomy" id="1141098"/>
    <lineage>
        <taxon>Eukaryota</taxon>
        <taxon>Fungi</taxon>
        <taxon>Dikarya</taxon>
        <taxon>Ascomycota</taxon>
        <taxon>Pezizomycotina</taxon>
        <taxon>Sordariomycetes</taxon>
        <taxon>Xylariomycetidae</taxon>
        <taxon>Amphisphaeriales</taxon>
        <taxon>Pseudomassariaceae</taxon>
        <taxon>Pseudomassariella</taxon>
    </lineage>
</organism>
<evidence type="ECO:0000313" key="2">
    <source>
        <dbReference type="EMBL" id="ORY56380.1"/>
    </source>
</evidence>
<evidence type="ECO:0000256" key="1">
    <source>
        <dbReference type="SAM" id="MobiDB-lite"/>
    </source>
</evidence>
<reference evidence="2 3" key="1">
    <citation type="submission" date="2016-07" db="EMBL/GenBank/DDBJ databases">
        <title>Pervasive Adenine N6-methylation of Active Genes in Fungi.</title>
        <authorList>
            <consortium name="DOE Joint Genome Institute"/>
            <person name="Mondo S.J."/>
            <person name="Dannebaum R.O."/>
            <person name="Kuo R.C."/>
            <person name="Labutti K."/>
            <person name="Haridas S."/>
            <person name="Kuo A."/>
            <person name="Salamov A."/>
            <person name="Ahrendt S.R."/>
            <person name="Lipzen A."/>
            <person name="Sullivan W."/>
            <person name="Andreopoulos W.B."/>
            <person name="Clum A."/>
            <person name="Lindquist E."/>
            <person name="Daum C."/>
            <person name="Ramamoorthy G.K."/>
            <person name="Gryganskyi A."/>
            <person name="Culley D."/>
            <person name="Magnuson J.K."/>
            <person name="James T.Y."/>
            <person name="O'Malley M.A."/>
            <person name="Stajich J.E."/>
            <person name="Spatafora J.W."/>
            <person name="Visel A."/>
            <person name="Grigoriev I.V."/>
        </authorList>
    </citation>
    <scope>NUCLEOTIDE SEQUENCE [LARGE SCALE GENOMIC DNA]</scope>
    <source>
        <strain evidence="2 3">CBS 129021</strain>
    </source>
</reference>
<gene>
    <name evidence="2" type="ORF">BCR38DRAFT_451211</name>
</gene>
<feature type="compositionally biased region" description="Basic and acidic residues" evidence="1">
    <location>
        <begin position="71"/>
        <end position="85"/>
    </location>
</feature>
<dbReference type="GeneID" id="63777661"/>
<dbReference type="InParanoid" id="A0A1Y2DAT9"/>
<feature type="region of interest" description="Disordered" evidence="1">
    <location>
        <begin position="1"/>
        <end position="216"/>
    </location>
</feature>
<evidence type="ECO:0000313" key="3">
    <source>
        <dbReference type="Proteomes" id="UP000193689"/>
    </source>
</evidence>
<sequence length="254" mass="26659">MDAPTESGGSGKDKGDCGPAPSSSRTASPPVDDDSYLPQAQGAHEYRDRRDQTPTPRRSPFLPDEAGATESQHEPSSDIVRERSEQSAQSPQHIPYDLNPWQKDAETSSQRTLKAASEPGDAASPAYGSPGPSASAAEEADESRAAADEVDAVADADAGAETEAGPSAQDDPDVQDSDDDSHQTTLSSGSSTIPNTLVVDPDTDPDSDGDSALGATPLISTTSLASTLLRSVEEYGRTYHKYKQGSKYRYANSI</sequence>
<feature type="compositionally biased region" description="Polar residues" evidence="1">
    <location>
        <begin position="184"/>
        <end position="195"/>
    </location>
</feature>
<proteinExistence type="predicted"/>
<feature type="compositionally biased region" description="Acidic residues" evidence="1">
    <location>
        <begin position="148"/>
        <end position="160"/>
    </location>
</feature>